<comment type="caution">
    <text evidence="3">The sequence shown here is derived from an EMBL/GenBank/DDBJ whole genome shotgun (WGS) entry which is preliminary data.</text>
</comment>
<dbReference type="Pfam" id="PF01565">
    <property type="entry name" value="FAD_binding_4"/>
    <property type="match status" value="1"/>
</dbReference>
<dbReference type="EC" id="1.1.3.8" evidence="3"/>
<dbReference type="GO" id="GO:0050105">
    <property type="term" value="F:L-gulonolactone oxidase activity"/>
    <property type="evidence" value="ECO:0007669"/>
    <property type="project" value="UniProtKB-EC"/>
</dbReference>
<gene>
    <name evidence="3" type="ORF">GGQ61_000836</name>
</gene>
<keyword evidence="1" id="KW-0274">FAD</keyword>
<keyword evidence="4" id="KW-1185">Reference proteome</keyword>
<keyword evidence="3" id="KW-0560">Oxidoreductase</keyword>
<evidence type="ECO:0000313" key="3">
    <source>
        <dbReference type="EMBL" id="MBB3890139.1"/>
    </source>
</evidence>
<protein>
    <submittedName>
        <fullName evidence="3">L-gulonolactone oxidase</fullName>
        <ecNumber evidence="3">1.1.3.8</ecNumber>
    </submittedName>
</protein>
<dbReference type="GO" id="GO:0071949">
    <property type="term" value="F:FAD binding"/>
    <property type="evidence" value="ECO:0007669"/>
    <property type="project" value="InterPro"/>
</dbReference>
<evidence type="ECO:0000256" key="1">
    <source>
        <dbReference type="ARBA" id="ARBA00022827"/>
    </source>
</evidence>
<proteinExistence type="predicted"/>
<dbReference type="RefSeq" id="WP_183770004.1">
    <property type="nucleotide sequence ID" value="NZ_JACIDK010000001.1"/>
</dbReference>
<dbReference type="PANTHER" id="PTHR43762">
    <property type="entry name" value="L-GULONOLACTONE OXIDASE"/>
    <property type="match status" value="1"/>
</dbReference>
<dbReference type="PROSITE" id="PS51387">
    <property type="entry name" value="FAD_PCMH"/>
    <property type="match status" value="1"/>
</dbReference>
<dbReference type="SUPFAM" id="SSF56176">
    <property type="entry name" value="FAD-binding/transporter-associated domain-like"/>
    <property type="match status" value="1"/>
</dbReference>
<name>A0A839ZWK6_9CAUL</name>
<dbReference type="PANTHER" id="PTHR43762:SF1">
    <property type="entry name" value="D-ARABINONO-1,4-LACTONE OXIDASE"/>
    <property type="match status" value="1"/>
</dbReference>
<sequence>MALSFHSQVVEPWGRTPRLPHQVARPRHQDQLPGLIAEACADESLLAAGLHRSYGDSGLNPDGLMISMRGLDRFIAFDPATGVLRAEAGVSLDEILRMATPHGWFLPTTPGTRFVTLGGAIANDVHGKNHHRAGSFGRYVRRIGLMRSDGGALELSAQERPELFHATLGGLGLTGLIAWAEIALSPIPSTFVDEETVPFANLAEYFRLSAESDPRFEHVSSWIDCTATGGALGRGVMYRANWSSAGGLAPHSPRQKLKVPVTAPPGLMNRLSLKAFNTAYGALQRMRRGTARKHYGGAFYPLDAIGGWNRFYGPAGFYQHQFMAPVETQQDAMAEVLRTLAATGQGSFLAVLKTLGPLRSGGLVSFEGPGASLALDFPNRGEATLKLLERLDAIVVAAGGKIYPAKDGRMSAATFRAGYPRWRELEALRDPLFSSRFWRRVTHDQ</sequence>
<dbReference type="InterPro" id="IPR016169">
    <property type="entry name" value="FAD-bd_PCMH_sub2"/>
</dbReference>
<dbReference type="EMBL" id="JACIDK010000001">
    <property type="protein sequence ID" value="MBB3890139.1"/>
    <property type="molecule type" value="Genomic_DNA"/>
</dbReference>
<dbReference type="InterPro" id="IPR010031">
    <property type="entry name" value="FAD_lactone_oxidase-like"/>
</dbReference>
<accession>A0A839ZWK6</accession>
<dbReference type="Gene3D" id="3.30.465.10">
    <property type="match status" value="1"/>
</dbReference>
<reference evidence="3 4" key="1">
    <citation type="submission" date="2020-08" db="EMBL/GenBank/DDBJ databases">
        <title>Genomic Encyclopedia of Type Strains, Phase IV (KMG-IV): sequencing the most valuable type-strain genomes for metagenomic binning, comparative biology and taxonomic classification.</title>
        <authorList>
            <person name="Goeker M."/>
        </authorList>
    </citation>
    <scope>NUCLEOTIDE SEQUENCE [LARGE SCALE GENOMIC DNA]</scope>
    <source>
        <strain evidence="3 4">DSM 21793</strain>
    </source>
</reference>
<keyword evidence="1" id="KW-0285">Flavoprotein</keyword>
<dbReference type="Proteomes" id="UP000530564">
    <property type="component" value="Unassembled WGS sequence"/>
</dbReference>
<dbReference type="InterPro" id="IPR016166">
    <property type="entry name" value="FAD-bd_PCMH"/>
</dbReference>
<dbReference type="InterPro" id="IPR006094">
    <property type="entry name" value="Oxid_FAD_bind_N"/>
</dbReference>
<organism evidence="3 4">
    <name type="scientific">Phenylobacterium haematophilum</name>
    <dbReference type="NCBI Taxonomy" id="98513"/>
    <lineage>
        <taxon>Bacteria</taxon>
        <taxon>Pseudomonadati</taxon>
        <taxon>Pseudomonadota</taxon>
        <taxon>Alphaproteobacteria</taxon>
        <taxon>Caulobacterales</taxon>
        <taxon>Caulobacteraceae</taxon>
        <taxon>Phenylobacterium</taxon>
    </lineage>
</organism>
<evidence type="ECO:0000313" key="4">
    <source>
        <dbReference type="Proteomes" id="UP000530564"/>
    </source>
</evidence>
<dbReference type="InterPro" id="IPR036318">
    <property type="entry name" value="FAD-bd_PCMH-like_sf"/>
</dbReference>
<dbReference type="AlphaFoldDB" id="A0A839ZWK6"/>
<evidence type="ECO:0000259" key="2">
    <source>
        <dbReference type="PROSITE" id="PS51387"/>
    </source>
</evidence>
<feature type="domain" description="FAD-binding PCMH-type" evidence="2">
    <location>
        <begin position="16"/>
        <end position="187"/>
    </location>
</feature>